<dbReference type="PANTHER" id="PTHR46790">
    <property type="entry name" value="CENTROMERE PROTEIN N"/>
    <property type="match status" value="1"/>
</dbReference>
<dbReference type="InterPro" id="IPR052011">
    <property type="entry name" value="CENP-NAC/CAD_complex"/>
</dbReference>
<gene>
    <name evidence="1" type="ORF">DBV15_05448</name>
</gene>
<organism evidence="1 2">
    <name type="scientific">Temnothorax longispinosus</name>
    <dbReference type="NCBI Taxonomy" id="300112"/>
    <lineage>
        <taxon>Eukaryota</taxon>
        <taxon>Metazoa</taxon>
        <taxon>Ecdysozoa</taxon>
        <taxon>Arthropoda</taxon>
        <taxon>Hexapoda</taxon>
        <taxon>Insecta</taxon>
        <taxon>Pterygota</taxon>
        <taxon>Neoptera</taxon>
        <taxon>Endopterygota</taxon>
        <taxon>Hymenoptera</taxon>
        <taxon>Apocrita</taxon>
        <taxon>Aculeata</taxon>
        <taxon>Formicoidea</taxon>
        <taxon>Formicidae</taxon>
        <taxon>Myrmicinae</taxon>
        <taxon>Temnothorax</taxon>
    </lineage>
</organism>
<evidence type="ECO:0000313" key="1">
    <source>
        <dbReference type="EMBL" id="TGZ53112.1"/>
    </source>
</evidence>
<protein>
    <submittedName>
        <fullName evidence="1">Uncharacterized protein</fullName>
    </submittedName>
</protein>
<dbReference type="AlphaFoldDB" id="A0A4S2KSW6"/>
<dbReference type="Proteomes" id="UP000310200">
    <property type="component" value="Unassembled WGS sequence"/>
</dbReference>
<proteinExistence type="predicted"/>
<keyword evidence="2" id="KW-1185">Reference proteome</keyword>
<comment type="caution">
    <text evidence="1">The sequence shown here is derived from an EMBL/GenBank/DDBJ whole genome shotgun (WGS) entry which is preliminary data.</text>
</comment>
<name>A0A4S2KSW6_9HYME</name>
<dbReference type="PANTHER" id="PTHR46790:SF1">
    <property type="entry name" value="CENTROMERE PROTEIN N"/>
    <property type="match status" value="1"/>
</dbReference>
<dbReference type="EMBL" id="QBLH01001095">
    <property type="protein sequence ID" value="TGZ53112.1"/>
    <property type="molecule type" value="Genomic_DNA"/>
</dbReference>
<sequence length="348" mass="40723">MSSTLLIKRQLAYVIKRFKFEELEGAVMPVFPEISWTRVRSKLIKNHKNFTVSNVVRVIEQVVDKANLRENDLRDRLATLEVIDVSRHDKRKVWYGYEMTGLNEASKYVEIQEIQENIKEEFHSNNLDTDVRAVMYNNIIFIYVKEEEKRKKKRGQRIMPTFFALFLGHKYFFCSKKNVPIDYVKVMAVSLGYSNSKRIKLMGKDLRSLIKLLWIKQQGALRAEDISQPPVYQPSNSTVSNNGVDYTQNKQRKKYAERCFGNDPPTLEMLVIKGPEESIKHDTVASKLPDDSIRMNWEFRSRNIARFLIALVEKRAFTLPLPDYVSNLMTVGKNELTLRTDRQNRSKT</sequence>
<dbReference type="GO" id="GO:0005654">
    <property type="term" value="C:nucleoplasm"/>
    <property type="evidence" value="ECO:0007669"/>
    <property type="project" value="TreeGrafter"/>
</dbReference>
<accession>A0A4S2KSW6</accession>
<evidence type="ECO:0000313" key="2">
    <source>
        <dbReference type="Proteomes" id="UP000310200"/>
    </source>
</evidence>
<reference evidence="1 2" key="1">
    <citation type="journal article" date="2019" name="Philos. Trans. R. Soc. Lond., B, Biol. Sci.">
        <title>Ant behaviour and brain gene expression of defending hosts depend on the ecological success of the intruding social parasite.</title>
        <authorList>
            <person name="Kaur R."/>
            <person name="Stoldt M."/>
            <person name="Jongepier E."/>
            <person name="Feldmeyer B."/>
            <person name="Menzel F."/>
            <person name="Bornberg-Bauer E."/>
            <person name="Foitzik S."/>
        </authorList>
    </citation>
    <scope>NUCLEOTIDE SEQUENCE [LARGE SCALE GENOMIC DNA]</scope>
    <source>
        <tissue evidence="1">Whole body</tissue>
    </source>
</reference>